<dbReference type="InterPro" id="IPR025196">
    <property type="entry name" value="DUF4126"/>
</dbReference>
<name>A0A150TK84_SORCE</name>
<evidence type="ECO:0000313" key="3">
    <source>
        <dbReference type="EMBL" id="KYG04987.1"/>
    </source>
</evidence>
<feature type="domain" description="DUF4126" evidence="2">
    <location>
        <begin position="17"/>
        <end position="165"/>
    </location>
</feature>
<accession>A0A150TK84</accession>
<proteinExistence type="predicted"/>
<dbReference type="Proteomes" id="UP000075502">
    <property type="component" value="Unassembled WGS sequence"/>
</dbReference>
<protein>
    <recommendedName>
        <fullName evidence="2">DUF4126 domain-containing protein</fullName>
    </recommendedName>
</protein>
<evidence type="ECO:0000259" key="2">
    <source>
        <dbReference type="Pfam" id="PF13548"/>
    </source>
</evidence>
<dbReference type="Pfam" id="PF13548">
    <property type="entry name" value="DUF4126"/>
    <property type="match status" value="1"/>
</dbReference>
<dbReference type="EMBL" id="JEME01002216">
    <property type="protein sequence ID" value="KYG04987.1"/>
    <property type="molecule type" value="Genomic_DNA"/>
</dbReference>
<comment type="caution">
    <text evidence="3">The sequence shown here is derived from an EMBL/GenBank/DDBJ whole genome shotgun (WGS) entry which is preliminary data.</text>
</comment>
<reference evidence="3 4" key="1">
    <citation type="submission" date="2014-02" db="EMBL/GenBank/DDBJ databases">
        <title>The small core and large imbalanced accessory genome model reveals a collaborative survival strategy of Sorangium cellulosum strains in nature.</title>
        <authorList>
            <person name="Han K."/>
            <person name="Peng R."/>
            <person name="Blom J."/>
            <person name="Li Y.-Z."/>
        </authorList>
    </citation>
    <scope>NUCLEOTIDE SEQUENCE [LARGE SCALE GENOMIC DNA]</scope>
    <source>
        <strain evidence="3 4">So0007-03</strain>
    </source>
</reference>
<gene>
    <name evidence="3" type="ORF">BE21_43565</name>
</gene>
<feature type="transmembrane region" description="Helical" evidence="1">
    <location>
        <begin position="115"/>
        <end position="133"/>
    </location>
</feature>
<evidence type="ECO:0000256" key="1">
    <source>
        <dbReference type="SAM" id="Phobius"/>
    </source>
</evidence>
<keyword evidence="1" id="KW-1133">Transmembrane helix</keyword>
<organism evidence="3 4">
    <name type="scientific">Sorangium cellulosum</name>
    <name type="common">Polyangium cellulosum</name>
    <dbReference type="NCBI Taxonomy" id="56"/>
    <lineage>
        <taxon>Bacteria</taxon>
        <taxon>Pseudomonadati</taxon>
        <taxon>Myxococcota</taxon>
        <taxon>Polyangia</taxon>
        <taxon>Polyangiales</taxon>
        <taxon>Polyangiaceae</taxon>
        <taxon>Sorangium</taxon>
    </lineage>
</organism>
<evidence type="ECO:0000313" key="4">
    <source>
        <dbReference type="Proteomes" id="UP000075502"/>
    </source>
</evidence>
<keyword evidence="1" id="KW-0812">Transmembrane</keyword>
<dbReference type="AlphaFoldDB" id="A0A150TK84"/>
<sequence>MGGARRSRTSEILLLGQAAGLGLVTGMRSMLGVRILAASARRGAFDGQRGSFWRALRSPVAQRALSVLAGGELLFDKLPRAPSRLAPGPLGARLAIGAVLGAAVGTQSPDKNMRVAGAVIGAAAAAIGALVGNRARTWLDRGTRIPGPLAAVAEDAIAFGLGALAARR</sequence>
<keyword evidence="1" id="KW-0472">Membrane</keyword>